<protein>
    <recommendedName>
        <fullName evidence="3">DUF1985 domain-containing protein</fullName>
    </recommendedName>
</protein>
<name>A0A9R1XCL5_LACSA</name>
<dbReference type="Proteomes" id="UP000235145">
    <property type="component" value="Unassembled WGS sequence"/>
</dbReference>
<proteinExistence type="predicted"/>
<reference evidence="1 2" key="1">
    <citation type="journal article" date="2017" name="Nat. Commun.">
        <title>Genome assembly with in vitro proximity ligation data and whole-genome triplication in lettuce.</title>
        <authorList>
            <person name="Reyes-Chin-Wo S."/>
            <person name="Wang Z."/>
            <person name="Yang X."/>
            <person name="Kozik A."/>
            <person name="Arikit S."/>
            <person name="Song C."/>
            <person name="Xia L."/>
            <person name="Froenicke L."/>
            <person name="Lavelle D.O."/>
            <person name="Truco M.J."/>
            <person name="Xia R."/>
            <person name="Zhu S."/>
            <person name="Xu C."/>
            <person name="Xu H."/>
            <person name="Xu X."/>
            <person name="Cox K."/>
            <person name="Korf I."/>
            <person name="Meyers B.C."/>
            <person name="Michelmore R.W."/>
        </authorList>
    </citation>
    <scope>NUCLEOTIDE SEQUENCE [LARGE SCALE GENOMIC DNA]</scope>
    <source>
        <strain evidence="2">cv. Salinas</strain>
        <tissue evidence="1">Seedlings</tissue>
    </source>
</reference>
<organism evidence="1 2">
    <name type="scientific">Lactuca sativa</name>
    <name type="common">Garden lettuce</name>
    <dbReference type="NCBI Taxonomy" id="4236"/>
    <lineage>
        <taxon>Eukaryota</taxon>
        <taxon>Viridiplantae</taxon>
        <taxon>Streptophyta</taxon>
        <taxon>Embryophyta</taxon>
        <taxon>Tracheophyta</taxon>
        <taxon>Spermatophyta</taxon>
        <taxon>Magnoliopsida</taxon>
        <taxon>eudicotyledons</taxon>
        <taxon>Gunneridae</taxon>
        <taxon>Pentapetalae</taxon>
        <taxon>asterids</taxon>
        <taxon>campanulids</taxon>
        <taxon>Asterales</taxon>
        <taxon>Asteraceae</taxon>
        <taxon>Cichorioideae</taxon>
        <taxon>Cichorieae</taxon>
        <taxon>Lactucinae</taxon>
        <taxon>Lactuca</taxon>
    </lineage>
</organism>
<dbReference type="AlphaFoldDB" id="A0A9R1XCL5"/>
<evidence type="ECO:0008006" key="3">
    <source>
        <dbReference type="Google" id="ProtNLM"/>
    </source>
</evidence>
<evidence type="ECO:0000313" key="2">
    <source>
        <dbReference type="Proteomes" id="UP000235145"/>
    </source>
</evidence>
<comment type="caution">
    <text evidence="1">The sequence shown here is derived from an EMBL/GenBank/DDBJ whole genome shotgun (WGS) entry which is preliminary data.</text>
</comment>
<dbReference type="EMBL" id="NBSK02000005">
    <property type="protein sequence ID" value="KAJ0207816.1"/>
    <property type="molecule type" value="Genomic_DNA"/>
</dbReference>
<evidence type="ECO:0000313" key="1">
    <source>
        <dbReference type="EMBL" id="KAJ0207816.1"/>
    </source>
</evidence>
<sequence length="169" mass="19837">MVYGDLDFNNEDLEEPVSVIKEVDNLDDEIFKEEKFISTEPSLYSIIFEICFEESNGIVQLFKLCSMLLTDTKPKLNKFDKRGRSNSNLFSRLFPDITDARLRLKDLEDYIMSLNYLELQDEDVVMLIQLVFMLKGLHGRDVKTGILATIYKLDDNIDYWNLFAWGTYF</sequence>
<accession>A0A9R1XCL5</accession>
<keyword evidence="2" id="KW-1185">Reference proteome</keyword>
<gene>
    <name evidence="1" type="ORF">LSAT_V11C500268800</name>
</gene>